<dbReference type="PROSITE" id="PS51918">
    <property type="entry name" value="RADICAL_SAM"/>
    <property type="match status" value="1"/>
</dbReference>
<dbReference type="PROSITE" id="PS50926">
    <property type="entry name" value="TRAM"/>
    <property type="match status" value="1"/>
</dbReference>
<dbReference type="Pfam" id="PF00919">
    <property type="entry name" value="UPF0004"/>
    <property type="match status" value="1"/>
</dbReference>
<reference evidence="15" key="1">
    <citation type="submission" date="2019-02" db="EMBL/GenBank/DDBJ databases">
        <title>Genome sequencing of Clostridium botulinum clinical isolates.</title>
        <authorList>
            <person name="Brunt J."/>
            <person name="Van Vliet A.H.M."/>
            <person name="Stringer S.C."/>
            <person name="Grant K.A."/>
            <person name="Carter A.C."/>
            <person name="Peck M.W."/>
        </authorList>
    </citation>
    <scope>NUCLEOTIDE SEQUENCE</scope>
    <source>
        <strain evidence="15">H114400598</strain>
    </source>
</reference>
<dbReference type="PROSITE" id="PS51449">
    <property type="entry name" value="MTTASE_N"/>
    <property type="match status" value="1"/>
</dbReference>
<evidence type="ECO:0000259" key="14">
    <source>
        <dbReference type="PROSITE" id="PS51918"/>
    </source>
</evidence>
<feature type="domain" description="Radical SAM core" evidence="14">
    <location>
        <begin position="155"/>
        <end position="385"/>
    </location>
</feature>
<feature type="domain" description="TRAM" evidence="12">
    <location>
        <begin position="388"/>
        <end position="450"/>
    </location>
</feature>
<dbReference type="FunFam" id="3.40.50.12160:FF:000006">
    <property type="entry name" value="tRNA-2-methylthio-N(6)-dimethylallyladenosine synthase"/>
    <property type="match status" value="1"/>
</dbReference>
<dbReference type="NCBIfam" id="TIGR01574">
    <property type="entry name" value="miaB-methiolase"/>
    <property type="match status" value="1"/>
</dbReference>
<comment type="similarity">
    <text evidence="11">Belongs to the methylthiotransferase family. MiaB subfamily.</text>
</comment>
<evidence type="ECO:0000256" key="10">
    <source>
        <dbReference type="ARBA" id="ARBA00033765"/>
    </source>
</evidence>
<organism evidence="15">
    <name type="scientific">Clostridium botulinum</name>
    <dbReference type="NCBI Taxonomy" id="1491"/>
    <lineage>
        <taxon>Bacteria</taxon>
        <taxon>Bacillati</taxon>
        <taxon>Bacillota</taxon>
        <taxon>Clostridia</taxon>
        <taxon>Eubacteriales</taxon>
        <taxon>Clostridiaceae</taxon>
        <taxon>Clostridium</taxon>
    </lineage>
</organism>
<dbReference type="SFLD" id="SFLDG01061">
    <property type="entry name" value="methylthiotransferase"/>
    <property type="match status" value="1"/>
</dbReference>
<feature type="binding site" evidence="11">
    <location>
        <position position="169"/>
    </location>
    <ligand>
        <name>[4Fe-4S] cluster</name>
        <dbReference type="ChEBI" id="CHEBI:49883"/>
        <label>2</label>
        <note>4Fe-4S-S-AdoMet</note>
    </ligand>
</feature>
<dbReference type="Pfam" id="PF01938">
    <property type="entry name" value="TRAM"/>
    <property type="match status" value="1"/>
</dbReference>
<accession>A0A6G4CTM7</accession>
<feature type="binding site" evidence="11">
    <location>
        <position position="176"/>
    </location>
    <ligand>
        <name>[4Fe-4S] cluster</name>
        <dbReference type="ChEBI" id="CHEBI:49883"/>
        <label>2</label>
        <note>4Fe-4S-S-AdoMet</note>
    </ligand>
</feature>
<evidence type="ECO:0000256" key="11">
    <source>
        <dbReference type="HAMAP-Rule" id="MF_01864"/>
    </source>
</evidence>
<gene>
    <name evidence="11 15" type="primary">miaB</name>
    <name evidence="15" type="ORF">EXM56_17165</name>
</gene>
<comment type="subunit">
    <text evidence="11">Monomer.</text>
</comment>
<dbReference type="FunFam" id="3.80.30.20:FF:000001">
    <property type="entry name" value="tRNA-2-methylthio-N(6)-dimethylallyladenosine synthase 2"/>
    <property type="match status" value="1"/>
</dbReference>
<evidence type="ECO:0000256" key="9">
    <source>
        <dbReference type="ARBA" id="ARBA00023014"/>
    </source>
</evidence>
<evidence type="ECO:0000313" key="15">
    <source>
        <dbReference type="EMBL" id="NEZ76996.1"/>
    </source>
</evidence>
<keyword evidence="5 11" id="KW-0949">S-adenosyl-L-methionine</keyword>
<dbReference type="CDD" id="cd01335">
    <property type="entry name" value="Radical_SAM"/>
    <property type="match status" value="1"/>
</dbReference>
<dbReference type="InterPro" id="IPR020612">
    <property type="entry name" value="Methylthiotransferase_CS"/>
</dbReference>
<comment type="cofactor">
    <cofactor evidence="11">
        <name>[4Fe-4S] cluster</name>
        <dbReference type="ChEBI" id="CHEBI:49883"/>
    </cofactor>
    <text evidence="11">Binds 2 [4Fe-4S] clusters. One cluster is coordinated with 3 cysteines and an exchangeable S-adenosyl-L-methionine.</text>
</comment>
<protein>
    <recommendedName>
        <fullName evidence="10 11">tRNA-2-methylthio-N(6)-dimethylallyladenosine synthase</fullName>
        <ecNumber evidence="10 11">2.8.4.3</ecNumber>
    </recommendedName>
    <alternativeName>
        <fullName evidence="11">(Dimethylallyl)adenosine tRNA methylthiotransferase MiaB</fullName>
    </alternativeName>
    <alternativeName>
        <fullName evidence="11">tRNA-i(6)A37 methylthiotransferase</fullName>
    </alternativeName>
</protein>
<comment type="caution">
    <text evidence="15">The sequence shown here is derived from an EMBL/GenBank/DDBJ whole genome shotgun (WGS) entry which is preliminary data.</text>
</comment>
<dbReference type="GO" id="GO:0035597">
    <property type="term" value="F:tRNA-2-methylthio-N(6)-dimethylallyladenosine(37) synthase activity"/>
    <property type="evidence" value="ECO:0007669"/>
    <property type="project" value="UniProtKB-EC"/>
</dbReference>
<dbReference type="InterPro" id="IPR007197">
    <property type="entry name" value="rSAM"/>
</dbReference>
<sequence length="450" mass="51329">MNEILNTKDINAIGEFFIETWGCQMNEEDSEKLSGMLKKEGYIRTEEREDADVIIFNTCCVRENAELKVYGNLGILKGLKSKNPNLIIAVTGCMMQQKGMAETIKKKFPFVDIIIGTHNLHNFPNYLNEVKKKDTSVLKIQEKENSIIENMPIDRKNSMKAFVTIMYGCNNFCTYCIVPYVRGRERSRTPENIEAEIKKLISEGYKEITLLGQNVNSYGKDLEPNVTFAELLKRVNNIEGLERVRFMTSHPKDLTDDVIEAIAKCDKLCEQIHLPVQSGSSEILKKMNRHYDREKYLDVVSKIKKLIPNVALSTDIIVGFPGETEKDFEETLSLVKEVEYDSAFTFLYSIRKGTPAAKFEDQVPEDVKHKRFNRLVEVLNEISAKKNKAYEGKIEEVLVEGTSKNDENKLMGRTRTGKLVNFIGDKDFIGELVNVKIIKANSFSLTGEEI</sequence>
<dbReference type="GO" id="GO:0005829">
    <property type="term" value="C:cytosol"/>
    <property type="evidence" value="ECO:0007669"/>
    <property type="project" value="TreeGrafter"/>
</dbReference>
<feature type="binding site" evidence="11">
    <location>
        <position position="23"/>
    </location>
    <ligand>
        <name>[4Fe-4S] cluster</name>
        <dbReference type="ChEBI" id="CHEBI:49883"/>
        <label>1</label>
    </ligand>
</feature>
<dbReference type="Pfam" id="PF04055">
    <property type="entry name" value="Radical_SAM"/>
    <property type="match status" value="1"/>
</dbReference>
<dbReference type="InterPro" id="IPR038135">
    <property type="entry name" value="Methylthiotransferase_N_sf"/>
</dbReference>
<dbReference type="Gene3D" id="3.40.50.12160">
    <property type="entry name" value="Methylthiotransferase, N-terminal domain"/>
    <property type="match status" value="1"/>
</dbReference>
<keyword evidence="6 11" id="KW-0819">tRNA processing</keyword>
<dbReference type="NCBIfam" id="TIGR00089">
    <property type="entry name" value="MiaB/RimO family radical SAM methylthiotransferase"/>
    <property type="match status" value="1"/>
</dbReference>
<comment type="function">
    <text evidence="1 11">Catalyzes the methylthiolation of N6-(dimethylallyl)adenosine (i(6)A), leading to the formation of 2-methylthio-N6-(dimethylallyl)adenosine (ms(2)i(6)A) at position 37 in tRNAs that read codons beginning with uridine.</text>
</comment>
<dbReference type="SFLD" id="SFLDF00273">
    <property type="entry name" value="(dimethylallyl)adenosine_tRNA"/>
    <property type="match status" value="1"/>
</dbReference>
<evidence type="ECO:0000259" key="13">
    <source>
        <dbReference type="PROSITE" id="PS51449"/>
    </source>
</evidence>
<dbReference type="HAMAP" id="MF_01864">
    <property type="entry name" value="tRNA_metthiotr_MiaB"/>
    <property type="match status" value="1"/>
</dbReference>
<dbReference type="EC" id="2.8.4.3" evidence="10 11"/>
<dbReference type="GO" id="GO:0046872">
    <property type="term" value="F:metal ion binding"/>
    <property type="evidence" value="ECO:0007669"/>
    <property type="project" value="UniProtKB-KW"/>
</dbReference>
<dbReference type="InterPro" id="IPR002792">
    <property type="entry name" value="TRAM_dom"/>
</dbReference>
<feature type="domain" description="MTTase N-terminal" evidence="13">
    <location>
        <begin position="14"/>
        <end position="132"/>
    </location>
</feature>
<evidence type="ECO:0000256" key="7">
    <source>
        <dbReference type="ARBA" id="ARBA00022723"/>
    </source>
</evidence>
<dbReference type="InterPro" id="IPR023404">
    <property type="entry name" value="rSAM_horseshoe"/>
</dbReference>
<dbReference type="InterPro" id="IPR006638">
    <property type="entry name" value="Elp3/MiaA/NifB-like_rSAM"/>
</dbReference>
<dbReference type="RefSeq" id="WP_205607190.1">
    <property type="nucleotide sequence ID" value="NZ_JBIUCW010000001.1"/>
</dbReference>
<dbReference type="GO" id="GO:0051539">
    <property type="term" value="F:4 iron, 4 sulfur cluster binding"/>
    <property type="evidence" value="ECO:0007669"/>
    <property type="project" value="UniProtKB-UniRule"/>
</dbReference>
<comment type="catalytic activity">
    <reaction evidence="11">
        <text>N(6)-dimethylallyladenosine(37) in tRNA + (sulfur carrier)-SH + AH2 + 2 S-adenosyl-L-methionine = 2-methylsulfanyl-N(6)-dimethylallyladenosine(37) in tRNA + (sulfur carrier)-H + 5'-deoxyadenosine + L-methionine + A + S-adenosyl-L-homocysteine + 2 H(+)</text>
        <dbReference type="Rhea" id="RHEA:37067"/>
        <dbReference type="Rhea" id="RHEA-COMP:10375"/>
        <dbReference type="Rhea" id="RHEA-COMP:10376"/>
        <dbReference type="Rhea" id="RHEA-COMP:14737"/>
        <dbReference type="Rhea" id="RHEA-COMP:14739"/>
        <dbReference type="ChEBI" id="CHEBI:13193"/>
        <dbReference type="ChEBI" id="CHEBI:15378"/>
        <dbReference type="ChEBI" id="CHEBI:17319"/>
        <dbReference type="ChEBI" id="CHEBI:17499"/>
        <dbReference type="ChEBI" id="CHEBI:29917"/>
        <dbReference type="ChEBI" id="CHEBI:57844"/>
        <dbReference type="ChEBI" id="CHEBI:57856"/>
        <dbReference type="ChEBI" id="CHEBI:59789"/>
        <dbReference type="ChEBI" id="CHEBI:64428"/>
        <dbReference type="ChEBI" id="CHEBI:74415"/>
        <dbReference type="ChEBI" id="CHEBI:74417"/>
        <dbReference type="EC" id="2.8.4.3"/>
    </reaction>
</comment>
<keyword evidence="9 11" id="KW-0411">Iron-sulfur</keyword>
<keyword evidence="8 11" id="KW-0408">Iron</keyword>
<dbReference type="PANTHER" id="PTHR43020:SF2">
    <property type="entry name" value="MITOCHONDRIAL TRNA METHYLTHIOTRANSFERASE CDK5RAP1"/>
    <property type="match status" value="1"/>
</dbReference>
<dbReference type="SFLD" id="SFLDS00029">
    <property type="entry name" value="Radical_SAM"/>
    <property type="match status" value="1"/>
</dbReference>
<dbReference type="PROSITE" id="PS01278">
    <property type="entry name" value="MTTASE_RADICAL"/>
    <property type="match status" value="1"/>
</dbReference>
<dbReference type="InterPro" id="IPR006463">
    <property type="entry name" value="MiaB_methiolase"/>
</dbReference>
<feature type="binding site" evidence="11">
    <location>
        <position position="59"/>
    </location>
    <ligand>
        <name>[4Fe-4S] cluster</name>
        <dbReference type="ChEBI" id="CHEBI:49883"/>
        <label>1</label>
    </ligand>
</feature>
<dbReference type="SUPFAM" id="SSF102114">
    <property type="entry name" value="Radical SAM enzymes"/>
    <property type="match status" value="1"/>
</dbReference>
<keyword evidence="3 11" id="KW-0963">Cytoplasm</keyword>
<evidence type="ECO:0000256" key="5">
    <source>
        <dbReference type="ARBA" id="ARBA00022691"/>
    </source>
</evidence>
<evidence type="ECO:0000256" key="3">
    <source>
        <dbReference type="ARBA" id="ARBA00022490"/>
    </source>
</evidence>
<dbReference type="Gene3D" id="3.80.30.20">
    <property type="entry name" value="tm_1862 like domain"/>
    <property type="match status" value="1"/>
</dbReference>
<dbReference type="PANTHER" id="PTHR43020">
    <property type="entry name" value="CDK5 REGULATORY SUBUNIT-ASSOCIATED PROTEIN 1"/>
    <property type="match status" value="1"/>
</dbReference>
<dbReference type="SFLD" id="SFLDG01082">
    <property type="entry name" value="B12-binding_domain_containing"/>
    <property type="match status" value="1"/>
</dbReference>
<keyword evidence="2 11" id="KW-0004">4Fe-4S</keyword>
<dbReference type="InterPro" id="IPR013848">
    <property type="entry name" value="Methylthiotransferase_N"/>
</dbReference>
<dbReference type="SMART" id="SM00729">
    <property type="entry name" value="Elp3"/>
    <property type="match status" value="1"/>
</dbReference>
<dbReference type="EMBL" id="SGKT01000061">
    <property type="protein sequence ID" value="NEZ76996.1"/>
    <property type="molecule type" value="Genomic_DNA"/>
</dbReference>
<evidence type="ECO:0000256" key="4">
    <source>
        <dbReference type="ARBA" id="ARBA00022679"/>
    </source>
</evidence>
<feature type="binding site" evidence="11">
    <location>
        <position position="173"/>
    </location>
    <ligand>
        <name>[4Fe-4S] cluster</name>
        <dbReference type="ChEBI" id="CHEBI:49883"/>
        <label>2</label>
        <note>4Fe-4S-S-AdoMet</note>
    </ligand>
</feature>
<evidence type="ECO:0000256" key="1">
    <source>
        <dbReference type="ARBA" id="ARBA00003234"/>
    </source>
</evidence>
<keyword evidence="7 11" id="KW-0479">Metal-binding</keyword>
<evidence type="ECO:0000256" key="8">
    <source>
        <dbReference type="ARBA" id="ARBA00023004"/>
    </source>
</evidence>
<evidence type="ECO:0000259" key="12">
    <source>
        <dbReference type="PROSITE" id="PS50926"/>
    </source>
</evidence>
<dbReference type="InterPro" id="IPR005839">
    <property type="entry name" value="Methylthiotransferase"/>
</dbReference>
<evidence type="ECO:0000256" key="2">
    <source>
        <dbReference type="ARBA" id="ARBA00022485"/>
    </source>
</evidence>
<comment type="subcellular location">
    <subcellularLocation>
        <location evidence="11">Cytoplasm</location>
    </subcellularLocation>
</comment>
<dbReference type="AlphaFoldDB" id="A0A6G4CTM7"/>
<name>A0A6G4CTM7_CLOBO</name>
<keyword evidence="4 11" id="KW-0808">Transferase</keyword>
<dbReference type="InterPro" id="IPR058240">
    <property type="entry name" value="rSAM_sf"/>
</dbReference>
<feature type="binding site" evidence="11">
    <location>
        <position position="93"/>
    </location>
    <ligand>
        <name>[4Fe-4S] cluster</name>
        <dbReference type="ChEBI" id="CHEBI:49883"/>
        <label>1</label>
    </ligand>
</feature>
<evidence type="ECO:0000256" key="6">
    <source>
        <dbReference type="ARBA" id="ARBA00022694"/>
    </source>
</evidence>
<proteinExistence type="inferred from homology"/>